<proteinExistence type="predicted"/>
<dbReference type="Proteomes" id="UP000016801">
    <property type="component" value="Unassembled WGS sequence"/>
</dbReference>
<sequence length="53" mass="5695">MPPTPMTKEDAARIQRAQAKEGGDADFVRRAQSAGDKNANDAKKQSGQTPPKK</sequence>
<evidence type="ECO:0000313" key="2">
    <source>
        <dbReference type="EMBL" id="CCE30399.1"/>
    </source>
</evidence>
<protein>
    <recommendedName>
        <fullName evidence="4">SMP domain-containing protein</fullName>
    </recommendedName>
</protein>
<gene>
    <name evidence="2" type="ORF">CPUR_04247</name>
</gene>
<dbReference type="AlphaFoldDB" id="M1WEV1"/>
<dbReference type="EMBL" id="CAGA01000021">
    <property type="protein sequence ID" value="CCE30399.1"/>
    <property type="molecule type" value="Genomic_DNA"/>
</dbReference>
<name>M1WEV1_CLAP2</name>
<evidence type="ECO:0000256" key="1">
    <source>
        <dbReference type="SAM" id="MobiDB-lite"/>
    </source>
</evidence>
<comment type="caution">
    <text evidence="2">The sequence shown here is derived from an EMBL/GenBank/DDBJ whole genome shotgun (WGS) entry which is preliminary data.</text>
</comment>
<evidence type="ECO:0000313" key="3">
    <source>
        <dbReference type="Proteomes" id="UP000016801"/>
    </source>
</evidence>
<feature type="compositionally biased region" description="Basic and acidic residues" evidence="1">
    <location>
        <begin position="7"/>
        <end position="29"/>
    </location>
</feature>
<accession>M1WEV1</accession>
<dbReference type="VEuPathDB" id="FungiDB:CPUR_04247"/>
<dbReference type="HOGENOM" id="CLU_193137_0_2_1"/>
<dbReference type="OrthoDB" id="5988651at2759"/>
<feature type="region of interest" description="Disordered" evidence="1">
    <location>
        <begin position="1"/>
        <end position="53"/>
    </location>
</feature>
<evidence type="ECO:0008006" key="4">
    <source>
        <dbReference type="Google" id="ProtNLM"/>
    </source>
</evidence>
<reference evidence="2 3" key="1">
    <citation type="journal article" date="2013" name="PLoS Genet.">
        <title>Plant-symbiotic fungi as chemical engineers: Multi-genome analysis of the Clavicipitaceae reveals dynamics of alkaloid loci.</title>
        <authorList>
            <person name="Schardl C.L."/>
            <person name="Young C.A."/>
            <person name="Hesse U."/>
            <person name="Amyotte S.G."/>
            <person name="Andreeva K."/>
            <person name="Calie P.J."/>
            <person name="Fleetwood D.J."/>
            <person name="Haws D.C."/>
            <person name="Moore N."/>
            <person name="Oeser B."/>
            <person name="Panaccione D.G."/>
            <person name="Schweri K.K."/>
            <person name="Voisey C.R."/>
            <person name="Farman M.L."/>
            <person name="Jaromczyk J.W."/>
            <person name="Roe B.A."/>
            <person name="O'Sullivan D.M."/>
            <person name="Scott B."/>
            <person name="Tudzynski P."/>
            <person name="An Z."/>
            <person name="Arnaoudova E.G."/>
            <person name="Bullock C.T."/>
            <person name="Charlton N.D."/>
            <person name="Chen L."/>
            <person name="Cox M."/>
            <person name="Dinkins R.D."/>
            <person name="Florea S."/>
            <person name="Glenn A.E."/>
            <person name="Gordon A."/>
            <person name="Gueldener U."/>
            <person name="Harris D.R."/>
            <person name="Hollin W."/>
            <person name="Jaromczyk J."/>
            <person name="Johnson R.D."/>
            <person name="Khan A.K."/>
            <person name="Leistner E."/>
            <person name="Leuchtmann A."/>
            <person name="Li C."/>
            <person name="Liu J."/>
            <person name="Liu J."/>
            <person name="Liu M."/>
            <person name="Mace W."/>
            <person name="Machado C."/>
            <person name="Nagabhyru P."/>
            <person name="Pan J."/>
            <person name="Schmid J."/>
            <person name="Sugawara K."/>
            <person name="Steiner U."/>
            <person name="Takach J.E."/>
            <person name="Tanaka E."/>
            <person name="Webb J.S."/>
            <person name="Wilson E.V."/>
            <person name="Wiseman J.L."/>
            <person name="Yoshida R."/>
            <person name="Zeng Z."/>
        </authorList>
    </citation>
    <scope>NUCLEOTIDE SEQUENCE [LARGE SCALE GENOMIC DNA]</scope>
    <source>
        <strain evidence="2 3">20.1</strain>
    </source>
</reference>
<organism evidence="2 3">
    <name type="scientific">Claviceps purpurea (strain 20.1)</name>
    <name type="common">Ergot fungus</name>
    <name type="synonym">Sphacelia segetum</name>
    <dbReference type="NCBI Taxonomy" id="1111077"/>
    <lineage>
        <taxon>Eukaryota</taxon>
        <taxon>Fungi</taxon>
        <taxon>Dikarya</taxon>
        <taxon>Ascomycota</taxon>
        <taxon>Pezizomycotina</taxon>
        <taxon>Sordariomycetes</taxon>
        <taxon>Hypocreomycetidae</taxon>
        <taxon>Hypocreales</taxon>
        <taxon>Clavicipitaceae</taxon>
        <taxon>Claviceps</taxon>
    </lineage>
</organism>
<keyword evidence="3" id="KW-1185">Reference proteome</keyword>